<dbReference type="RefSeq" id="WP_249048544.1">
    <property type="nucleotide sequence ID" value="NZ_JAMBEC010000082.1"/>
</dbReference>
<evidence type="ECO:0000256" key="1">
    <source>
        <dbReference type="SAM" id="MobiDB-lite"/>
    </source>
</evidence>
<feature type="compositionally biased region" description="Basic and acidic residues" evidence="1">
    <location>
        <begin position="35"/>
        <end position="56"/>
    </location>
</feature>
<dbReference type="Proteomes" id="UP001167357">
    <property type="component" value="Unassembled WGS sequence"/>
</dbReference>
<comment type="caution">
    <text evidence="2">The sequence shown here is derived from an EMBL/GenBank/DDBJ whole genome shotgun (WGS) entry which is preliminary data.</text>
</comment>
<reference evidence="2" key="1">
    <citation type="submission" date="2022-04" db="EMBL/GenBank/DDBJ databases">
        <title>Genomic comparison of 19 strains of Xanthomonas nasturtii, a newly emerging watercress pathogen.</title>
        <authorList>
            <person name="Harrison J."/>
            <person name="Greer S."/>
            <person name="Hussain R."/>
            <person name="Lascelles D."/>
            <person name="Roberts M."/>
            <person name="Carter B."/>
            <person name="Bryning A."/>
            <person name="Carroll S."/>
            <person name="Aspin A."/>
            <person name="Cruz L."/>
            <person name="Cruz J."/>
            <person name="Grant M."/>
            <person name="Vicente J."/>
            <person name="Studholme D.J."/>
        </authorList>
    </citation>
    <scope>NUCLEOTIDE SEQUENCE</scope>
    <source>
        <strain evidence="2">10016B</strain>
    </source>
</reference>
<proteinExistence type="predicted"/>
<accession>A0ABT0LW61</accession>
<feature type="region of interest" description="Disordered" evidence="1">
    <location>
        <begin position="30"/>
        <end position="56"/>
    </location>
</feature>
<keyword evidence="3" id="KW-1185">Reference proteome</keyword>
<gene>
    <name evidence="2" type="ORF">M3O51_20330</name>
</gene>
<sequence>MSATNHYHDRIHRATERLAQLQARELLAQQRQTVKTKETQRREEAKRRTRVAELVH</sequence>
<evidence type="ECO:0000313" key="3">
    <source>
        <dbReference type="Proteomes" id="UP001167357"/>
    </source>
</evidence>
<evidence type="ECO:0000313" key="2">
    <source>
        <dbReference type="EMBL" id="MCL1553575.1"/>
    </source>
</evidence>
<dbReference type="EMBL" id="JAMBED010000087">
    <property type="protein sequence ID" value="MCL1553575.1"/>
    <property type="molecule type" value="Genomic_DNA"/>
</dbReference>
<protein>
    <submittedName>
        <fullName evidence="2">Uncharacterized protein</fullName>
    </submittedName>
</protein>
<organism evidence="2 3">
    <name type="scientific">Xanthomonas nasturtii</name>
    <dbReference type="NCBI Taxonomy" id="1843581"/>
    <lineage>
        <taxon>Bacteria</taxon>
        <taxon>Pseudomonadati</taxon>
        <taxon>Pseudomonadota</taxon>
        <taxon>Gammaproteobacteria</taxon>
        <taxon>Lysobacterales</taxon>
        <taxon>Lysobacteraceae</taxon>
        <taxon>Xanthomonas</taxon>
    </lineage>
</organism>
<name>A0ABT0LW61_9XANT</name>